<accession>A0A975YET6</accession>
<dbReference type="Gene3D" id="2.40.128.520">
    <property type="match status" value="1"/>
</dbReference>
<dbReference type="RefSeq" id="WP_257893646.1">
    <property type="nucleotide sequence ID" value="NZ_JAIMBW010000001.1"/>
</dbReference>
<proteinExistence type="predicted"/>
<dbReference type="Pfam" id="PF09917">
    <property type="entry name" value="DUF2147"/>
    <property type="match status" value="1"/>
</dbReference>
<gene>
    <name evidence="3" type="ORF">KUL25_14785</name>
    <name evidence="4" type="ORF">KUL25_14790</name>
</gene>
<evidence type="ECO:0000313" key="4">
    <source>
        <dbReference type="EMBL" id="QXL86708.1"/>
    </source>
</evidence>
<dbReference type="EMBL" id="CP078073">
    <property type="protein sequence ID" value="QXL86708.1"/>
    <property type="molecule type" value="Genomic_DNA"/>
</dbReference>
<dbReference type="AlphaFoldDB" id="A0A975YET6"/>
<keyword evidence="5" id="KW-1185">Reference proteome</keyword>
<protein>
    <submittedName>
        <fullName evidence="4">DUF2147 domain-containing protein</fullName>
    </submittedName>
</protein>
<reference evidence="4 5" key="1">
    <citation type="submission" date="2021-07" db="EMBL/GenBank/DDBJ databases">
        <title>Karlodiniumbacter phycospheric gen. nov., sp. nov., a phycosphere bacterium isolated from karlodinium veneficum.</title>
        <authorList>
            <person name="Peng Y."/>
            <person name="Jiang L."/>
            <person name="Lee J."/>
        </authorList>
    </citation>
    <scope>NUCLEOTIDE SEQUENCE</scope>
    <source>
        <strain evidence="4 5">N5</strain>
    </source>
</reference>
<evidence type="ECO:0000259" key="2">
    <source>
        <dbReference type="Pfam" id="PF09917"/>
    </source>
</evidence>
<organism evidence="4">
    <name type="scientific">Gymnodinialimonas phycosphaerae</name>
    <dbReference type="NCBI Taxonomy" id="2841589"/>
    <lineage>
        <taxon>Bacteria</taxon>
        <taxon>Pseudomonadati</taxon>
        <taxon>Pseudomonadota</taxon>
        <taxon>Alphaproteobacteria</taxon>
        <taxon>Rhodobacterales</taxon>
        <taxon>Paracoccaceae</taxon>
        <taxon>Gymnodinialimonas</taxon>
    </lineage>
</organism>
<dbReference type="PANTHER" id="PTHR36919:SF2">
    <property type="entry name" value="BLL6627 PROTEIN"/>
    <property type="match status" value="1"/>
</dbReference>
<evidence type="ECO:0000256" key="1">
    <source>
        <dbReference type="SAM" id="SignalP"/>
    </source>
</evidence>
<evidence type="ECO:0000313" key="3">
    <source>
        <dbReference type="EMBL" id="MBY4894022.1"/>
    </source>
</evidence>
<dbReference type="Proteomes" id="UP000693972">
    <property type="component" value="Unassembled WGS sequence"/>
</dbReference>
<dbReference type="InterPro" id="IPR019223">
    <property type="entry name" value="DUF2147"/>
</dbReference>
<evidence type="ECO:0000313" key="5">
    <source>
        <dbReference type="Proteomes" id="UP000693972"/>
    </source>
</evidence>
<feature type="domain" description="DUF2147" evidence="2">
    <location>
        <begin position="31"/>
        <end position="131"/>
    </location>
</feature>
<dbReference type="EMBL" id="JAIMBW010000001">
    <property type="protein sequence ID" value="MBY4894022.1"/>
    <property type="molecule type" value="Genomic_DNA"/>
</dbReference>
<dbReference type="PANTHER" id="PTHR36919">
    <property type="entry name" value="BLR1215 PROTEIN"/>
    <property type="match status" value="1"/>
</dbReference>
<feature type="chain" id="PRO_5037593768" evidence="1">
    <location>
        <begin position="24"/>
        <end position="133"/>
    </location>
</feature>
<feature type="signal peptide" evidence="1">
    <location>
        <begin position="1"/>
        <end position="23"/>
    </location>
</feature>
<keyword evidence="1" id="KW-0732">Signal</keyword>
<name>A0A975YET6_9RHOB</name>
<sequence length="133" mass="14338">MIRSRLILILCLALPSMAFSQTAGPPNALDGVWQTGTRNGSWGYVRFAPCEAAYCGILVDGGGRNVNPQYFGTVLVTGMQWTGSEFSGGSLLDVETGRVYLSRMRFRDANRLQISGCVLGGLVCGGQTWTRLP</sequence>